<dbReference type="Gene3D" id="1.10.4080.10">
    <property type="entry name" value="ADP-ribosylation/Crystallin J1"/>
    <property type="match status" value="1"/>
</dbReference>
<dbReference type="Proteomes" id="UP001595791">
    <property type="component" value="Unassembled WGS sequence"/>
</dbReference>
<sequence>MFPTDRIAGCLLGGAIGDARGLAYENLSRRRLEAWRPRLDGYGLLPGLGLVSDDTEHACLTAQALGKCADDPVRFGQVLAWRLRWWLAALPAGIGLATGRAILKLWLGFPPSRSGVRSAGNGPAMRAAIIGVRFAATPERIAGFVVVSTRLTHRDPRAELGALAIALAAAAAARDDFDPARWRHELARRAAPAAGELLARLDDMLASIAQGETTRAFCQRMGWEKGVTGYIVHTVPAALHAWLSKPRDLDAALAAIIGCGGDTDSTAAITGSLVGATVGETGLPVTALKGLRDWPWNQRRIRRLAAALDGHDHAALRQPWFAPQLLRNLGFLALVLWHGLRRLLPPY</sequence>
<dbReference type="EMBL" id="JBHSBU010000001">
    <property type="protein sequence ID" value="MFC4160592.1"/>
    <property type="molecule type" value="Genomic_DNA"/>
</dbReference>
<dbReference type="PANTHER" id="PTHR16222">
    <property type="entry name" value="ADP-RIBOSYLGLYCOHYDROLASE"/>
    <property type="match status" value="1"/>
</dbReference>
<proteinExistence type="predicted"/>
<name>A0ABV8MQY5_9NEIS</name>
<dbReference type="InterPro" id="IPR036705">
    <property type="entry name" value="Ribosyl_crysJ1_sf"/>
</dbReference>
<accession>A0ABV8MQY5</accession>
<dbReference type="Pfam" id="PF03747">
    <property type="entry name" value="ADP_ribosyl_GH"/>
    <property type="match status" value="1"/>
</dbReference>
<dbReference type="InterPro" id="IPR005502">
    <property type="entry name" value="Ribosyl_crysJ1"/>
</dbReference>
<dbReference type="RefSeq" id="WP_378165590.1">
    <property type="nucleotide sequence ID" value="NZ_JBHSBU010000001.1"/>
</dbReference>
<reference evidence="2" key="1">
    <citation type="journal article" date="2019" name="Int. J. Syst. Evol. Microbiol.">
        <title>The Global Catalogue of Microorganisms (GCM) 10K type strain sequencing project: providing services to taxonomists for standard genome sequencing and annotation.</title>
        <authorList>
            <consortium name="The Broad Institute Genomics Platform"/>
            <consortium name="The Broad Institute Genome Sequencing Center for Infectious Disease"/>
            <person name="Wu L."/>
            <person name="Ma J."/>
        </authorList>
    </citation>
    <scope>NUCLEOTIDE SEQUENCE [LARGE SCALE GENOMIC DNA]</scope>
    <source>
        <strain evidence="2">LMG 29894</strain>
    </source>
</reference>
<evidence type="ECO:0000313" key="2">
    <source>
        <dbReference type="Proteomes" id="UP001595791"/>
    </source>
</evidence>
<dbReference type="InterPro" id="IPR050792">
    <property type="entry name" value="ADP-ribosylglycohydrolase"/>
</dbReference>
<dbReference type="PANTHER" id="PTHR16222:SF12">
    <property type="entry name" value="ADP-RIBOSYLGLYCOHYDROLASE-RELATED"/>
    <property type="match status" value="1"/>
</dbReference>
<keyword evidence="2" id="KW-1185">Reference proteome</keyword>
<evidence type="ECO:0000313" key="1">
    <source>
        <dbReference type="EMBL" id="MFC4160592.1"/>
    </source>
</evidence>
<gene>
    <name evidence="1" type="ORF">ACFOW7_14725</name>
</gene>
<protein>
    <submittedName>
        <fullName evidence="1">ADP-ribosylglycohydrolase family protein</fullName>
    </submittedName>
</protein>
<organism evidence="1 2">
    <name type="scientific">Chitinimonas lacunae</name>
    <dbReference type="NCBI Taxonomy" id="1963018"/>
    <lineage>
        <taxon>Bacteria</taxon>
        <taxon>Pseudomonadati</taxon>
        <taxon>Pseudomonadota</taxon>
        <taxon>Betaproteobacteria</taxon>
        <taxon>Neisseriales</taxon>
        <taxon>Chitinibacteraceae</taxon>
        <taxon>Chitinimonas</taxon>
    </lineage>
</organism>
<dbReference type="SUPFAM" id="SSF101478">
    <property type="entry name" value="ADP-ribosylglycohydrolase"/>
    <property type="match status" value="1"/>
</dbReference>
<comment type="caution">
    <text evidence="1">The sequence shown here is derived from an EMBL/GenBank/DDBJ whole genome shotgun (WGS) entry which is preliminary data.</text>
</comment>